<dbReference type="Proteomes" id="UP000198675">
    <property type="component" value="Chromosome I"/>
</dbReference>
<keyword evidence="2" id="KW-1185">Reference proteome</keyword>
<sequence>MSQNCLICESRAVITCEAAKGLALLLGLVDSAIQGARRTPVEGSHEALTNGLTEILPSYPSALRVAEDVGRFHFAGFDCLCLRCGARFNEGAE</sequence>
<name>A0A1H2MBD6_9PSED</name>
<proteinExistence type="predicted"/>
<evidence type="ECO:0000313" key="1">
    <source>
        <dbReference type="EMBL" id="SDU90241.1"/>
    </source>
</evidence>
<gene>
    <name evidence="1" type="ORF">SAMN05216363_3078</name>
</gene>
<dbReference type="EMBL" id="LT629797">
    <property type="protein sequence ID" value="SDU90241.1"/>
    <property type="molecule type" value="Genomic_DNA"/>
</dbReference>
<dbReference type="AlphaFoldDB" id="A0A1H2MBD6"/>
<protein>
    <submittedName>
        <fullName evidence="1">Uncharacterized protein</fullName>
    </submittedName>
</protein>
<reference evidence="2" key="1">
    <citation type="submission" date="2016-10" db="EMBL/GenBank/DDBJ databases">
        <authorList>
            <person name="Varghese N."/>
            <person name="Submissions S."/>
        </authorList>
    </citation>
    <scope>NUCLEOTIDE SEQUENCE [LARGE SCALE GENOMIC DNA]</scope>
    <source>
        <strain evidence="2">KCTC 32246</strain>
    </source>
</reference>
<organism evidence="1 2">
    <name type="scientific">Pseudomonas sihuiensis</name>
    <dbReference type="NCBI Taxonomy" id="1274359"/>
    <lineage>
        <taxon>Bacteria</taxon>
        <taxon>Pseudomonadati</taxon>
        <taxon>Pseudomonadota</taxon>
        <taxon>Gammaproteobacteria</taxon>
        <taxon>Pseudomonadales</taxon>
        <taxon>Pseudomonadaceae</taxon>
        <taxon>Pseudomonas</taxon>
    </lineage>
</organism>
<accession>A0A1H2MBD6</accession>
<evidence type="ECO:0000313" key="2">
    <source>
        <dbReference type="Proteomes" id="UP000198675"/>
    </source>
</evidence>